<accession>A0A6A5HPE9</accession>
<dbReference type="GeneID" id="78773074"/>
<dbReference type="GO" id="GO:0032543">
    <property type="term" value="P:mitochondrial translation"/>
    <property type="evidence" value="ECO:0007669"/>
    <property type="project" value="InterPro"/>
</dbReference>
<evidence type="ECO:0000313" key="2">
    <source>
        <dbReference type="Proteomes" id="UP000483820"/>
    </source>
</evidence>
<protein>
    <submittedName>
        <fullName evidence="1">Uncharacterized protein</fullName>
    </submittedName>
</protein>
<reference evidence="1 2" key="1">
    <citation type="submission" date="2019-12" db="EMBL/GenBank/DDBJ databases">
        <title>Chromosome-level assembly of the Caenorhabditis remanei genome.</title>
        <authorList>
            <person name="Teterina A.A."/>
            <person name="Willis J.H."/>
            <person name="Phillips P.C."/>
        </authorList>
    </citation>
    <scope>NUCLEOTIDE SEQUENCE [LARGE SCALE GENOMIC DNA]</scope>
    <source>
        <strain evidence="1 2">PX506</strain>
        <tissue evidence="1">Whole organism</tissue>
    </source>
</reference>
<dbReference type="AlphaFoldDB" id="A0A6A5HPE9"/>
<organism evidence="1 2">
    <name type="scientific">Caenorhabditis remanei</name>
    <name type="common">Caenorhabditis vulgaris</name>
    <dbReference type="NCBI Taxonomy" id="31234"/>
    <lineage>
        <taxon>Eukaryota</taxon>
        <taxon>Metazoa</taxon>
        <taxon>Ecdysozoa</taxon>
        <taxon>Nematoda</taxon>
        <taxon>Chromadorea</taxon>
        <taxon>Rhabditida</taxon>
        <taxon>Rhabditina</taxon>
        <taxon>Rhabditomorpha</taxon>
        <taxon>Rhabditoidea</taxon>
        <taxon>Rhabditidae</taxon>
        <taxon>Peloderinae</taxon>
        <taxon>Caenorhabditis</taxon>
    </lineage>
</organism>
<sequence>MGVLYRASNEKLAEQLRNIYESPKNSIKMPVFTVESTFYNRYLQLAIEQTPSLNRIQELYFSMVPRLVGVNNSLTSLVFRKISASSERNWPLLRRAIVDGITAGQLNGVLGEEMRKQLSNVQLHTLGTSEREQYTALVQKLVAVWIEFSQFTEERMRRLQRKLSPSQISECALLLTRIGEQQKAYELLELLLDENASSGEEATVYPKGHARPWAMAELFEDALRKKDTYGAALCLEILSLTANRAKLEPLVNRMVEKCNVNQEQARILQGFVRLRPQ</sequence>
<dbReference type="GO" id="GO:0043024">
    <property type="term" value="F:ribosomal small subunit binding"/>
    <property type="evidence" value="ECO:0007669"/>
    <property type="project" value="InterPro"/>
</dbReference>
<dbReference type="KEGG" id="crq:GCK72_000358"/>
<dbReference type="GO" id="GO:0019843">
    <property type="term" value="F:rRNA binding"/>
    <property type="evidence" value="ECO:0007669"/>
    <property type="project" value="InterPro"/>
</dbReference>
<dbReference type="RefSeq" id="XP_053591083.1">
    <property type="nucleotide sequence ID" value="XM_053722438.1"/>
</dbReference>
<dbReference type="EMBL" id="WUAV01000001">
    <property type="protein sequence ID" value="KAF1768546.1"/>
    <property type="molecule type" value="Genomic_DNA"/>
</dbReference>
<dbReference type="PANTHER" id="PTHR16276">
    <property type="entry name" value="PENTATRICOPEPTIDE REPEAT DOMAIN-CONTAINING PROTEIN 3"/>
    <property type="match status" value="1"/>
</dbReference>
<dbReference type="InterPro" id="IPR037387">
    <property type="entry name" value="PTCD3"/>
</dbReference>
<evidence type="ECO:0000313" key="1">
    <source>
        <dbReference type="EMBL" id="KAF1768546.1"/>
    </source>
</evidence>
<dbReference type="GO" id="GO:0005739">
    <property type="term" value="C:mitochondrion"/>
    <property type="evidence" value="ECO:0007669"/>
    <property type="project" value="InterPro"/>
</dbReference>
<name>A0A6A5HPE9_CAERE</name>
<dbReference type="CTD" id="78773074"/>
<comment type="caution">
    <text evidence="1">The sequence shown here is derived from an EMBL/GenBank/DDBJ whole genome shotgun (WGS) entry which is preliminary data.</text>
</comment>
<proteinExistence type="predicted"/>
<gene>
    <name evidence="1" type="ORF">GCK72_000358</name>
</gene>
<dbReference type="Proteomes" id="UP000483820">
    <property type="component" value="Chromosome I"/>
</dbReference>
<dbReference type="PANTHER" id="PTHR16276:SF1">
    <property type="entry name" value="SMALL RIBOSOMAL SUBUNIT PROTEIN MS39"/>
    <property type="match status" value="1"/>
</dbReference>